<dbReference type="EMBL" id="LT629692">
    <property type="protein sequence ID" value="SDH64121.1"/>
    <property type="molecule type" value="Genomic_DNA"/>
</dbReference>
<dbReference type="InterPro" id="IPR029044">
    <property type="entry name" value="Nucleotide-diphossugar_trans"/>
</dbReference>
<dbReference type="PANTHER" id="PTHR43179">
    <property type="entry name" value="RHAMNOSYLTRANSFERASE WBBL"/>
    <property type="match status" value="1"/>
</dbReference>
<protein>
    <submittedName>
        <fullName evidence="6">Glycosyltransferase, GT2 family</fullName>
    </submittedName>
</protein>
<evidence type="ECO:0000259" key="5">
    <source>
        <dbReference type="Pfam" id="PF03007"/>
    </source>
</evidence>
<evidence type="ECO:0000256" key="1">
    <source>
        <dbReference type="ARBA" id="ARBA00022679"/>
    </source>
</evidence>
<dbReference type="InterPro" id="IPR001173">
    <property type="entry name" value="Glyco_trans_2-like"/>
</dbReference>
<feature type="domain" description="O-acyltransferase WSD1-like N-terminal" evidence="5">
    <location>
        <begin position="356"/>
        <end position="560"/>
    </location>
</feature>
<evidence type="ECO:0000313" key="7">
    <source>
        <dbReference type="Proteomes" id="UP000199009"/>
    </source>
</evidence>
<feature type="compositionally biased region" description="Low complexity" evidence="2">
    <location>
        <begin position="315"/>
        <end position="333"/>
    </location>
</feature>
<dbReference type="Gene3D" id="3.30.559.10">
    <property type="entry name" value="Chloramphenicol acetyltransferase-like domain"/>
    <property type="match status" value="1"/>
</dbReference>
<dbReference type="SUPFAM" id="SSF53448">
    <property type="entry name" value="Nucleotide-diphospho-sugar transferases"/>
    <property type="match status" value="1"/>
</dbReference>
<keyword evidence="7" id="KW-1185">Reference proteome</keyword>
<dbReference type="STRING" id="370764.SAMN04489810_3514"/>
<dbReference type="CDD" id="cd04186">
    <property type="entry name" value="GT_2_like_c"/>
    <property type="match status" value="1"/>
</dbReference>
<name>A0A1G8E2Q1_9MICO</name>
<evidence type="ECO:0000256" key="2">
    <source>
        <dbReference type="SAM" id="MobiDB-lite"/>
    </source>
</evidence>
<dbReference type="Pfam" id="PF03007">
    <property type="entry name" value="WS_DGAT_cat"/>
    <property type="match status" value="1"/>
</dbReference>
<sequence length="758" mass="82472">MSVAPGERVAVIIVSYNTRDETLTCVESLRTATTRPLEIVVVDNGSVDGSATALREAFPDITVVEAGANLGFAAGVNLGVESSTAPWVLLLNPDTVVLPAAVDAIVAFAERNPAHGVYGGRTLRPDGTTDPSSCWGRMTLWSLTSFALGLSTVFKRSRLFDPESLGTWQRDTVREVPVITGCLLLTSREDWHRIGGMDERFFLYGEDAEFSARAIERGMRPVIVPEATIIHAVGGSTSSSGRKMAMVMAGKATVLRTAWSRPAAVIGVGLLQAGAALRAAPAILRKRPDSTWAVVWRSRKAWRDGYPKARQTIFGQQPPASGSPSQSAASSSPAPSAEFMQIWEEGYLSRRSSYEVMHLPYVFVLDGEPLRDAEGRIDRDRIRDYVARTLASTPTFRLRLQRPLLGLTPPAWVPDDDFDLSRHLCFASEIVDFKTADVRRLGGEGDPYFDLRHPLWRVKVTELADGRVALGLLTHHSIVDGKTGVETVSVMLRADPAEELPEPTDPFAGFRPARRLELPVLALRQWRARHASSLAALRAYGAKPIRRRARRVAARLWLPFRFDDGGRLAGDGLMPPRHSDFRKLDLSSANKRARGLGGSLSDLQIAAVMSAWDGAEREVSLRIPVSLHTDGERQIRNNVRDVEISGNADHELGSVVTSVRGQLAERADPRVGKAATGRQIGTSTMLIFATSARYWAGAEVLHVVPFPGSLGTDELSSSAIVYGRSLFVSATTPASGDVHRAAGRIYELMSGLPDTGRP</sequence>
<dbReference type="AlphaFoldDB" id="A0A1G8E2Q1"/>
<feature type="domain" description="Galactosyltransferase C-terminal" evidence="4">
    <location>
        <begin position="177"/>
        <end position="225"/>
    </location>
</feature>
<dbReference type="PANTHER" id="PTHR43179:SF7">
    <property type="entry name" value="RHAMNOSYLTRANSFERASE WBBL"/>
    <property type="match status" value="1"/>
</dbReference>
<dbReference type="RefSeq" id="WP_091492946.1">
    <property type="nucleotide sequence ID" value="NZ_LT629692.1"/>
</dbReference>
<dbReference type="InterPro" id="IPR004255">
    <property type="entry name" value="O-acyltransferase_WSD1_N"/>
</dbReference>
<feature type="domain" description="Glycosyltransferase 2-like" evidence="3">
    <location>
        <begin position="11"/>
        <end position="134"/>
    </location>
</feature>
<dbReference type="Pfam" id="PF02709">
    <property type="entry name" value="Glyco_transf_7C"/>
    <property type="match status" value="1"/>
</dbReference>
<dbReference type="Gene3D" id="3.90.550.10">
    <property type="entry name" value="Spore Coat Polysaccharide Biosynthesis Protein SpsA, Chain A"/>
    <property type="match status" value="1"/>
</dbReference>
<gene>
    <name evidence="6" type="ORF">SAMN04489810_3514</name>
</gene>
<evidence type="ECO:0000259" key="3">
    <source>
        <dbReference type="Pfam" id="PF00535"/>
    </source>
</evidence>
<dbReference type="Pfam" id="PF00535">
    <property type="entry name" value="Glycos_transf_2"/>
    <property type="match status" value="1"/>
</dbReference>
<proteinExistence type="predicted"/>
<feature type="region of interest" description="Disordered" evidence="2">
    <location>
        <begin position="312"/>
        <end position="333"/>
    </location>
</feature>
<dbReference type="OrthoDB" id="9771846at2"/>
<dbReference type="GO" id="GO:0045017">
    <property type="term" value="P:glycerolipid biosynthetic process"/>
    <property type="evidence" value="ECO:0007669"/>
    <property type="project" value="InterPro"/>
</dbReference>
<dbReference type="SUPFAM" id="SSF52777">
    <property type="entry name" value="CoA-dependent acyltransferases"/>
    <property type="match status" value="1"/>
</dbReference>
<dbReference type="InterPro" id="IPR027791">
    <property type="entry name" value="Galactosyl_T_C"/>
</dbReference>
<evidence type="ECO:0000259" key="4">
    <source>
        <dbReference type="Pfam" id="PF02709"/>
    </source>
</evidence>
<reference evidence="6 7" key="1">
    <citation type="submission" date="2016-10" db="EMBL/GenBank/DDBJ databases">
        <authorList>
            <person name="de Groot N.N."/>
        </authorList>
    </citation>
    <scope>NUCLEOTIDE SEQUENCE [LARGE SCALE GENOMIC DNA]</scope>
    <source>
        <strain evidence="6 7">DSM 23142</strain>
    </source>
</reference>
<keyword evidence="1 6" id="KW-0808">Transferase</keyword>
<dbReference type="InterPro" id="IPR023213">
    <property type="entry name" value="CAT-like_dom_sf"/>
</dbReference>
<dbReference type="Proteomes" id="UP000199009">
    <property type="component" value="Chromosome I"/>
</dbReference>
<evidence type="ECO:0000313" key="6">
    <source>
        <dbReference type="EMBL" id="SDH64121.1"/>
    </source>
</evidence>
<accession>A0A1G8E2Q1</accession>
<organism evidence="6 7">
    <name type="scientific">Microbacterium pygmaeum</name>
    <dbReference type="NCBI Taxonomy" id="370764"/>
    <lineage>
        <taxon>Bacteria</taxon>
        <taxon>Bacillati</taxon>
        <taxon>Actinomycetota</taxon>
        <taxon>Actinomycetes</taxon>
        <taxon>Micrococcales</taxon>
        <taxon>Microbacteriaceae</taxon>
        <taxon>Microbacterium</taxon>
    </lineage>
</organism>
<dbReference type="GO" id="GO:0004144">
    <property type="term" value="F:diacylglycerol O-acyltransferase activity"/>
    <property type="evidence" value="ECO:0007669"/>
    <property type="project" value="InterPro"/>
</dbReference>